<dbReference type="PANTHER" id="PTHR36837">
    <property type="entry name" value="POLY(3-HYDROXYALKANOATE) POLYMERASE SUBUNIT PHAC"/>
    <property type="match status" value="1"/>
</dbReference>
<sequence length="477" mass="53161">MQQSYLLGAELVAETLDTLPVSRSDRQRLRFLARLAVEATAPTNFLIGNPAALRKARRTRGRSLLRGAANFIGDLGNNYGLPTVVDSTGFVKGRDLAPTPGRVVFRNHLMELIQYEPRTEKVHTVPLLICSSWVNKYYIADLAPGLSVIRWLIDQGHTVFVISYRNPDKTLRDVGFEHYLREGPLAAMPVVRSITGVDEINLAGWCLGGLLALMTAAWLADQADALPRLRSITMLNSLADFTDIAQVTDTGVLGMPIDSVVLGVIDRVMAWQGYLDGRAIEAFFRLLKTDDMVWHHVITRWLLGEPPKPSILLAWNCDVVNVPYRAQRYLLHDLCMNNAFAAGTAELNGRLVRPGDIEQDVFIVAPRDDHIIPWQAAYRTIGLLCGDVRFHLVAGGHVAGILASPGYWTNVRASWTDDSEAWLRTATEHKGSWWQPWRAWLADRSGPLRSPPRIGNAHHPAQEPAPGTYVRHPMEVK</sequence>
<name>A0ABS4QIR7_9NOCA</name>
<dbReference type="InterPro" id="IPR029058">
    <property type="entry name" value="AB_hydrolase_fold"/>
</dbReference>
<dbReference type="EMBL" id="JAGGMR010000001">
    <property type="protein sequence ID" value="MBP2191586.1"/>
    <property type="molecule type" value="Genomic_DNA"/>
</dbReference>
<evidence type="ECO:0000259" key="4">
    <source>
        <dbReference type="Pfam" id="PF07167"/>
    </source>
</evidence>
<dbReference type="GO" id="GO:0016746">
    <property type="term" value="F:acyltransferase activity"/>
    <property type="evidence" value="ECO:0007669"/>
    <property type="project" value="UniProtKB-KW"/>
</dbReference>
<feature type="region of interest" description="Disordered" evidence="3">
    <location>
        <begin position="451"/>
        <end position="477"/>
    </location>
</feature>
<dbReference type="EC" id="2.3.1.-" evidence="5"/>
<evidence type="ECO:0000313" key="6">
    <source>
        <dbReference type="Proteomes" id="UP001519325"/>
    </source>
</evidence>
<organism evidence="5 6">
    <name type="scientific">Nocardia goodfellowii</name>
    <dbReference type="NCBI Taxonomy" id="882446"/>
    <lineage>
        <taxon>Bacteria</taxon>
        <taxon>Bacillati</taxon>
        <taxon>Actinomycetota</taxon>
        <taxon>Actinomycetes</taxon>
        <taxon>Mycobacteriales</taxon>
        <taxon>Nocardiaceae</taxon>
        <taxon>Nocardia</taxon>
    </lineage>
</organism>
<gene>
    <name evidence="5" type="ORF">BJ987_004487</name>
</gene>
<dbReference type="Pfam" id="PF07167">
    <property type="entry name" value="PhaC_N"/>
    <property type="match status" value="1"/>
</dbReference>
<dbReference type="InterPro" id="IPR010941">
    <property type="entry name" value="PhaC_N"/>
</dbReference>
<dbReference type="Proteomes" id="UP001519325">
    <property type="component" value="Unassembled WGS sequence"/>
</dbReference>
<evidence type="ECO:0000256" key="1">
    <source>
        <dbReference type="ARBA" id="ARBA00022679"/>
    </source>
</evidence>
<comment type="caution">
    <text evidence="5">The sequence shown here is derived from an EMBL/GenBank/DDBJ whole genome shotgun (WGS) entry which is preliminary data.</text>
</comment>
<dbReference type="SUPFAM" id="SSF53474">
    <property type="entry name" value="alpha/beta-Hydrolases"/>
    <property type="match status" value="1"/>
</dbReference>
<dbReference type="PANTHER" id="PTHR36837:SF5">
    <property type="entry name" value="POLY-3-HYDROXYBUTYRATE SYNTHASE"/>
    <property type="match status" value="1"/>
</dbReference>
<dbReference type="InterPro" id="IPR051321">
    <property type="entry name" value="PHA/PHB_synthase"/>
</dbReference>
<keyword evidence="1 5" id="KW-0808">Transferase</keyword>
<feature type="domain" description="Poly-beta-hydroxybutyrate polymerase N-terminal" evidence="4">
    <location>
        <begin position="2"/>
        <end position="152"/>
    </location>
</feature>
<evidence type="ECO:0000256" key="2">
    <source>
        <dbReference type="ARBA" id="ARBA00023315"/>
    </source>
</evidence>
<protein>
    <submittedName>
        <fullName evidence="5">Polyhydroxyalkanoate synthase</fullName>
        <ecNumber evidence="5">2.3.1.-</ecNumber>
    </submittedName>
</protein>
<reference evidence="5 6" key="1">
    <citation type="submission" date="2021-03" db="EMBL/GenBank/DDBJ databases">
        <title>Sequencing the genomes of 1000 actinobacteria strains.</title>
        <authorList>
            <person name="Klenk H.-P."/>
        </authorList>
    </citation>
    <scope>NUCLEOTIDE SEQUENCE [LARGE SCALE GENOMIC DNA]</scope>
    <source>
        <strain evidence="5 6">DSM 45516</strain>
    </source>
</reference>
<keyword evidence="2 5" id="KW-0012">Acyltransferase</keyword>
<accession>A0ABS4QIR7</accession>
<proteinExistence type="predicted"/>
<keyword evidence="6" id="KW-1185">Reference proteome</keyword>
<evidence type="ECO:0000313" key="5">
    <source>
        <dbReference type="EMBL" id="MBP2191586.1"/>
    </source>
</evidence>
<evidence type="ECO:0000256" key="3">
    <source>
        <dbReference type="SAM" id="MobiDB-lite"/>
    </source>
</evidence>
<dbReference type="Gene3D" id="3.40.50.1820">
    <property type="entry name" value="alpha/beta hydrolase"/>
    <property type="match status" value="1"/>
</dbReference>